<dbReference type="GO" id="GO:0071162">
    <property type="term" value="C:CMG complex"/>
    <property type="evidence" value="ECO:0007669"/>
    <property type="project" value="UniProtKB-ARBA"/>
</dbReference>
<dbReference type="Gene3D" id="3.40.5.50">
    <property type="match status" value="1"/>
</dbReference>
<feature type="domain" description="DNA replication complex GINS protein PSF2 N-terminal" evidence="8">
    <location>
        <begin position="2"/>
        <end position="61"/>
    </location>
</feature>
<evidence type="ECO:0000256" key="2">
    <source>
        <dbReference type="ARBA" id="ARBA00010565"/>
    </source>
</evidence>
<name>A0AA38M404_9CUCU</name>
<dbReference type="Proteomes" id="UP001168821">
    <property type="component" value="Unassembled WGS sequence"/>
</dbReference>
<feature type="region of interest" description="Disordered" evidence="6">
    <location>
        <begin position="178"/>
        <end position="198"/>
    </location>
</feature>
<dbReference type="CDD" id="cd11712">
    <property type="entry name" value="GINS_A_psf2"/>
    <property type="match status" value="1"/>
</dbReference>
<dbReference type="SUPFAM" id="SSF160059">
    <property type="entry name" value="PriA/YqbF domain"/>
    <property type="match status" value="1"/>
</dbReference>
<reference evidence="9" key="1">
    <citation type="journal article" date="2023" name="G3 (Bethesda)">
        <title>Whole genome assemblies of Zophobas morio and Tenebrio molitor.</title>
        <authorList>
            <person name="Kaur S."/>
            <person name="Stinson S.A."/>
            <person name="diCenzo G.C."/>
        </authorList>
    </citation>
    <scope>NUCLEOTIDE SEQUENCE</scope>
    <source>
        <strain evidence="9">QUZm001</strain>
    </source>
</reference>
<gene>
    <name evidence="9" type="ORF">Zmor_025751</name>
</gene>
<feature type="domain" description="GINS subunit" evidence="7">
    <location>
        <begin position="65"/>
        <end position="168"/>
    </location>
</feature>
<evidence type="ECO:0000313" key="10">
    <source>
        <dbReference type="Proteomes" id="UP001168821"/>
    </source>
</evidence>
<dbReference type="InterPro" id="IPR036224">
    <property type="entry name" value="GINS_bundle-like_dom_sf"/>
</dbReference>
<sequence>MDPEEVEFLGEKHLVSIVPSFTSESVHLIQGDYGPFRAGLPIRVPLWVAVNLKQQKRCRIQPPEWMDVDTLELIKTDEKLSRVFTKMPSEFYMVEVKQLLGCASDDIPRADEIRTIVKDIWDIRMSKLRSSIDLLVKNHEMYAAVDNLTMMEINSMRPLLPHALDHIYRMKTFQPNVGSQSQTMSFSTHSRVSTSFQS</sequence>
<dbReference type="GO" id="GO:0006260">
    <property type="term" value="P:DNA replication"/>
    <property type="evidence" value="ECO:0007669"/>
    <property type="project" value="UniProtKB-KW"/>
</dbReference>
<dbReference type="EMBL" id="JALNTZ010000008">
    <property type="protein sequence ID" value="KAJ3643010.1"/>
    <property type="molecule type" value="Genomic_DNA"/>
</dbReference>
<evidence type="ECO:0000256" key="1">
    <source>
        <dbReference type="ARBA" id="ARBA00004123"/>
    </source>
</evidence>
<keyword evidence="4 5" id="KW-0539">Nucleus</keyword>
<protein>
    <recommendedName>
        <fullName evidence="5">DNA replication complex GINS protein PSF2</fullName>
    </recommendedName>
</protein>
<proteinExistence type="inferred from homology"/>
<dbReference type="Pfam" id="PF05916">
    <property type="entry name" value="Sld5"/>
    <property type="match status" value="1"/>
</dbReference>
<evidence type="ECO:0000256" key="6">
    <source>
        <dbReference type="SAM" id="MobiDB-lite"/>
    </source>
</evidence>
<dbReference type="Pfam" id="PF25005">
    <property type="entry name" value="PSF2_N"/>
    <property type="match status" value="1"/>
</dbReference>
<dbReference type="GO" id="GO:0000727">
    <property type="term" value="P:double-strand break repair via break-induced replication"/>
    <property type="evidence" value="ECO:0007669"/>
    <property type="project" value="TreeGrafter"/>
</dbReference>
<comment type="similarity">
    <text evidence="2 5">Belongs to the GINS2/PSF2 family.</text>
</comment>
<organism evidence="9 10">
    <name type="scientific">Zophobas morio</name>
    <dbReference type="NCBI Taxonomy" id="2755281"/>
    <lineage>
        <taxon>Eukaryota</taxon>
        <taxon>Metazoa</taxon>
        <taxon>Ecdysozoa</taxon>
        <taxon>Arthropoda</taxon>
        <taxon>Hexapoda</taxon>
        <taxon>Insecta</taxon>
        <taxon>Pterygota</taxon>
        <taxon>Neoptera</taxon>
        <taxon>Endopterygota</taxon>
        <taxon>Coleoptera</taxon>
        <taxon>Polyphaga</taxon>
        <taxon>Cucujiformia</taxon>
        <taxon>Tenebrionidae</taxon>
        <taxon>Zophobas</taxon>
    </lineage>
</organism>
<dbReference type="Gene3D" id="1.20.58.1020">
    <property type="match status" value="1"/>
</dbReference>
<dbReference type="CDD" id="cd21694">
    <property type="entry name" value="GINS_B_Psf2"/>
    <property type="match status" value="1"/>
</dbReference>
<dbReference type="FunFam" id="1.20.58.1020:FF:000001">
    <property type="entry name" value="DNA replication complex GINS protein PSF2"/>
    <property type="match status" value="1"/>
</dbReference>
<dbReference type="InterPro" id="IPR056784">
    <property type="entry name" value="PSF2_N"/>
</dbReference>
<dbReference type="AlphaFoldDB" id="A0AA38M404"/>
<evidence type="ECO:0000256" key="3">
    <source>
        <dbReference type="ARBA" id="ARBA00022705"/>
    </source>
</evidence>
<evidence type="ECO:0000256" key="5">
    <source>
        <dbReference type="PIRNR" id="PIRNR028998"/>
    </source>
</evidence>
<comment type="subunit">
    <text evidence="5">Component of the GINS complex.</text>
</comment>
<evidence type="ECO:0000313" key="9">
    <source>
        <dbReference type="EMBL" id="KAJ3643010.1"/>
    </source>
</evidence>
<dbReference type="InterPro" id="IPR021151">
    <property type="entry name" value="GINS_A"/>
</dbReference>
<keyword evidence="10" id="KW-1185">Reference proteome</keyword>
<evidence type="ECO:0000259" key="7">
    <source>
        <dbReference type="Pfam" id="PF05916"/>
    </source>
</evidence>
<dbReference type="InterPro" id="IPR007257">
    <property type="entry name" value="GINS_Psf2"/>
</dbReference>
<accession>A0AA38M404</accession>
<comment type="subcellular location">
    <subcellularLocation>
        <location evidence="1 5">Nucleus</location>
    </subcellularLocation>
</comment>
<dbReference type="GO" id="GO:0000811">
    <property type="term" value="C:GINS complex"/>
    <property type="evidence" value="ECO:0007669"/>
    <property type="project" value="TreeGrafter"/>
</dbReference>
<evidence type="ECO:0000256" key="4">
    <source>
        <dbReference type="ARBA" id="ARBA00023242"/>
    </source>
</evidence>
<dbReference type="PANTHER" id="PTHR12772">
    <property type="entry name" value="DNA REPLICATION COMPLEX GINS PROTEIN PSF2"/>
    <property type="match status" value="1"/>
</dbReference>
<comment type="caution">
    <text evidence="9">The sequence shown here is derived from an EMBL/GenBank/DDBJ whole genome shotgun (WGS) entry which is preliminary data.</text>
</comment>
<dbReference type="SUPFAM" id="SSF158573">
    <property type="entry name" value="GINS helical bundle-like"/>
    <property type="match status" value="1"/>
</dbReference>
<keyword evidence="3 5" id="KW-0235">DNA replication</keyword>
<dbReference type="PANTHER" id="PTHR12772:SF0">
    <property type="entry name" value="DNA REPLICATION COMPLEX GINS PROTEIN PSF2"/>
    <property type="match status" value="1"/>
</dbReference>
<dbReference type="FunFam" id="3.40.5.50:FF:000001">
    <property type="entry name" value="DNA replication complex GINS protein PSF2"/>
    <property type="match status" value="1"/>
</dbReference>
<dbReference type="PIRSF" id="PIRSF028998">
    <property type="entry name" value="GINS_Psf2_subgr"/>
    <property type="match status" value="1"/>
</dbReference>
<evidence type="ECO:0000259" key="8">
    <source>
        <dbReference type="Pfam" id="PF25005"/>
    </source>
</evidence>